<evidence type="ECO:0000256" key="1">
    <source>
        <dbReference type="SAM" id="MobiDB-lite"/>
    </source>
</evidence>
<keyword evidence="4" id="KW-1185">Reference proteome</keyword>
<sequence>MTARLTRQAGLCAAVPLALALTGCGGGGDSAKPSAAPPAASSPTATDSASPADPDAAEKKAVLASYDAMAREQMKAYRQADAKGTDLEKYATTEALGQIRNDLANMKQAGTVVRGELGHDTEVTELDMEAQTPTATLSDCVDLSAYETYDVKAKRVIPLPKEQPLRYVMTATAQRWEGRWMVTDIDPQGGEGATC</sequence>
<dbReference type="Proteomes" id="UP001154015">
    <property type="component" value="Unassembled WGS sequence"/>
</dbReference>
<organism evidence="3 4">
    <name type="scientific">Streptomyces globisporus</name>
    <dbReference type="NCBI Taxonomy" id="1908"/>
    <lineage>
        <taxon>Bacteria</taxon>
        <taxon>Bacillati</taxon>
        <taxon>Actinomycetota</taxon>
        <taxon>Actinomycetes</taxon>
        <taxon>Kitasatosporales</taxon>
        <taxon>Streptomycetaceae</taxon>
        <taxon>Streptomyces</taxon>
    </lineage>
</organism>
<accession>A0ABM9H9M8</accession>
<evidence type="ECO:0000313" key="4">
    <source>
        <dbReference type="Proteomes" id="UP001154015"/>
    </source>
</evidence>
<name>A0ABM9H9M8_STRGL</name>
<proteinExistence type="predicted"/>
<feature type="region of interest" description="Disordered" evidence="1">
    <location>
        <begin position="26"/>
        <end position="58"/>
    </location>
</feature>
<keyword evidence="2" id="KW-0732">Signal</keyword>
<feature type="chain" id="PRO_5047041179" evidence="2">
    <location>
        <begin position="21"/>
        <end position="195"/>
    </location>
</feature>
<comment type="caution">
    <text evidence="3">The sequence shown here is derived from an EMBL/GenBank/DDBJ whole genome shotgun (WGS) entry which is preliminary data.</text>
</comment>
<feature type="signal peptide" evidence="2">
    <location>
        <begin position="1"/>
        <end position="20"/>
    </location>
</feature>
<feature type="compositionally biased region" description="Low complexity" evidence="1">
    <location>
        <begin position="30"/>
        <end position="54"/>
    </location>
</feature>
<reference evidence="3" key="1">
    <citation type="submission" date="2022-03" db="EMBL/GenBank/DDBJ databases">
        <authorList>
            <person name="Leyn A S."/>
        </authorList>
    </citation>
    <scope>NUCLEOTIDE SEQUENCE</scope>
    <source>
        <strain evidence="3">Streptomyces globisporus 4-3</strain>
    </source>
</reference>
<evidence type="ECO:0000313" key="3">
    <source>
        <dbReference type="EMBL" id="CAH9420361.1"/>
    </source>
</evidence>
<dbReference type="PROSITE" id="PS51257">
    <property type="entry name" value="PROKAR_LIPOPROTEIN"/>
    <property type="match status" value="1"/>
</dbReference>
<evidence type="ECO:0000256" key="2">
    <source>
        <dbReference type="SAM" id="SignalP"/>
    </source>
</evidence>
<dbReference type="RefSeq" id="WP_318575725.1">
    <property type="nucleotide sequence ID" value="NZ_CAKXYP010000043.1"/>
</dbReference>
<dbReference type="EMBL" id="CAKXYP010000043">
    <property type="protein sequence ID" value="CAH9420361.1"/>
    <property type="molecule type" value="Genomic_DNA"/>
</dbReference>
<gene>
    <name evidence="3" type="ORF">SGL43_07419</name>
</gene>
<protein>
    <submittedName>
        <fullName evidence="3">Secreted protein/lipoprotein</fullName>
    </submittedName>
</protein>